<dbReference type="PROSITE" id="PS51257">
    <property type="entry name" value="PROKAR_LIPOPROTEIN"/>
    <property type="match status" value="1"/>
</dbReference>
<keyword evidence="2" id="KW-1185">Reference proteome</keyword>
<organism evidence="1 2">
    <name type="scientific">Salinimicrobium oceani</name>
    <dbReference type="NCBI Taxonomy" id="2722702"/>
    <lineage>
        <taxon>Bacteria</taxon>
        <taxon>Pseudomonadati</taxon>
        <taxon>Bacteroidota</taxon>
        <taxon>Flavobacteriia</taxon>
        <taxon>Flavobacteriales</taxon>
        <taxon>Flavobacteriaceae</taxon>
        <taxon>Salinimicrobium</taxon>
    </lineage>
</organism>
<proteinExistence type="predicted"/>
<reference evidence="1 2" key="1">
    <citation type="submission" date="2020-03" db="EMBL/GenBank/DDBJ databases">
        <title>Salinimicrobium sp. nov, isolated from SCS.</title>
        <authorList>
            <person name="Cao W.R."/>
        </authorList>
    </citation>
    <scope>NUCLEOTIDE SEQUENCE [LARGE SCALE GENOMIC DNA]</scope>
    <source>
        <strain evidence="2">J15B91</strain>
    </source>
</reference>
<sequence>MKKILFLISFIIFGSCAEEKKETQQLYDYLPQNSAIILKVDDPDLFFTNLKNNEWIKTNSEAPLFKEIKEKTAVLKYFSQKHESLLALVPGKEAQTVDFAFITSGNIPSPVLDSLQNVQVESFTSDEFTVTKYILEGRTAFISTQESISVISNSRKLLEKSLRNKYIPSQDLITSFKAASAKKPSVFIHHNAAGMFLKNILPLSASSFSNWTVLDLDLSQTDLVLNGISLFTEEGPRLINVFEGTGTAKNSIATITPVNSRSFTAISFQNFPRLLQNLDSLRQDQPSDLPSEKAVLRSATEAGVINLEQGSVFAIHTTDLEAAKTALNRNLQTSETFREIDIFEYPDPESFHRLLQPLLNPEALHFLAFLEPYILLSKTPEGLKEIITAVQNELVLSETETYRNSAERLSSEASLLMVKNNQVSETIAPSGFEYEKFPLSAVQIIYQDDFAHVNSVLLQSTALKTEAPTAQQAAIDLGVGLASPPSFFKNHRSKGMDIAVQDLENTLYLISPEGKIYWKKQLESRILGKIETVDILRNGRYQLAFTTRNQLHVIDRDGNPVRPFPLDFKDEITQPLAIFDYENNRDYRFVIVQDDELFMYDRKATRVKGFDFTKAGSKIIQIPKHIRIGRKDYILIPESSGKLNILSRTGKTRVPVKEKIDFSENLWYNYKGNFVSSNAAGEILKISQEGKVQKEDIDLSKNHQLTASEELLVTLSEDQLSIKGTPVSLDFGLYTAPQLFYINNKYFIAMTDLQAHKVYVFDSNGALLPGFPVYGNSTVDLANADNDSALELVVQDEANAVLVYEIQ</sequence>
<comment type="caution">
    <text evidence="1">The sequence shown here is derived from an EMBL/GenBank/DDBJ whole genome shotgun (WGS) entry which is preliminary data.</text>
</comment>
<dbReference type="Proteomes" id="UP000703674">
    <property type="component" value="Unassembled WGS sequence"/>
</dbReference>
<protein>
    <submittedName>
        <fullName evidence="1">Uncharacterized protein</fullName>
    </submittedName>
</protein>
<evidence type="ECO:0000313" key="2">
    <source>
        <dbReference type="Proteomes" id="UP000703674"/>
    </source>
</evidence>
<evidence type="ECO:0000313" key="1">
    <source>
        <dbReference type="EMBL" id="NJW53168.1"/>
    </source>
</evidence>
<dbReference type="RefSeq" id="WP_168138261.1">
    <property type="nucleotide sequence ID" value="NZ_JAAVJR010000004.1"/>
</dbReference>
<accession>A0ABX1D3A3</accession>
<dbReference type="SUPFAM" id="SSF63829">
    <property type="entry name" value="Calcium-dependent phosphotriesterase"/>
    <property type="match status" value="1"/>
</dbReference>
<dbReference type="EMBL" id="JAAVJR010000004">
    <property type="protein sequence ID" value="NJW53168.1"/>
    <property type="molecule type" value="Genomic_DNA"/>
</dbReference>
<name>A0ABX1D3A3_9FLAO</name>
<gene>
    <name evidence="1" type="ORF">HC175_09565</name>
</gene>